<feature type="coiled-coil region" evidence="1">
    <location>
        <begin position="270"/>
        <end position="297"/>
    </location>
</feature>
<dbReference type="OrthoDB" id="743778at2"/>
<name>A0A2T0TQX8_9SPHI</name>
<comment type="caution">
    <text evidence="2">The sequence shown here is derived from an EMBL/GenBank/DDBJ whole genome shotgun (WGS) entry which is preliminary data.</text>
</comment>
<organism evidence="2 3">
    <name type="scientific">Arcticibacter pallidicorallinus</name>
    <dbReference type="NCBI Taxonomy" id="1259464"/>
    <lineage>
        <taxon>Bacteria</taxon>
        <taxon>Pseudomonadati</taxon>
        <taxon>Bacteroidota</taxon>
        <taxon>Sphingobacteriia</taxon>
        <taxon>Sphingobacteriales</taxon>
        <taxon>Sphingobacteriaceae</taxon>
        <taxon>Arcticibacter</taxon>
    </lineage>
</organism>
<protein>
    <recommendedName>
        <fullName evidence="4">Tail fiber domain-containing protein</fullName>
    </recommendedName>
</protein>
<sequence length="298" mass="33570">MRLDFLVILLFLSLITMNSFSQTRGSITVHGDIDKYYPVTWLDGNWYRNEPTTLKIVRPDVHENSSWRGTLLSEFIFHTSQWGHLSNFINTHITCAYGEFVAGWRDITLNNDKLRIIIWLRGGGTTYHYTADTDVNPIVYDNVQNPLPYNEVNEPAHSLKTSIDSYVNSFGESNTLNAYFNGEGTSHFKGSLGIGTTDTKGHKLAVAGSIVAESVKVNLRSSWPDYVFDENFGLMPLAETGEFIQKHGHLPEIPSAAEVKKNGIDIGEINVKLLKKIEELTLHLIALRKEVDELKANK</sequence>
<dbReference type="AlphaFoldDB" id="A0A2T0TQX8"/>
<keyword evidence="1" id="KW-0175">Coiled coil</keyword>
<dbReference type="RefSeq" id="WP_106295582.1">
    <property type="nucleotide sequence ID" value="NZ_PVTH01000016.1"/>
</dbReference>
<reference evidence="2 3" key="1">
    <citation type="submission" date="2018-03" db="EMBL/GenBank/DDBJ databases">
        <title>Genomic Encyclopedia of Type Strains, Phase III (KMG-III): the genomes of soil and plant-associated and newly described type strains.</title>
        <authorList>
            <person name="Whitman W."/>
        </authorList>
    </citation>
    <scope>NUCLEOTIDE SEQUENCE [LARGE SCALE GENOMIC DNA]</scope>
    <source>
        <strain evidence="2 3">CGMCC 1.9313</strain>
    </source>
</reference>
<proteinExistence type="predicted"/>
<accession>A0A2T0TQX8</accession>
<evidence type="ECO:0000313" key="3">
    <source>
        <dbReference type="Proteomes" id="UP000238034"/>
    </source>
</evidence>
<dbReference type="EMBL" id="PVTH01000016">
    <property type="protein sequence ID" value="PRY48085.1"/>
    <property type="molecule type" value="Genomic_DNA"/>
</dbReference>
<gene>
    <name evidence="2" type="ORF">B0I27_11619</name>
</gene>
<evidence type="ECO:0000256" key="1">
    <source>
        <dbReference type="SAM" id="Coils"/>
    </source>
</evidence>
<evidence type="ECO:0000313" key="2">
    <source>
        <dbReference type="EMBL" id="PRY48085.1"/>
    </source>
</evidence>
<evidence type="ECO:0008006" key="4">
    <source>
        <dbReference type="Google" id="ProtNLM"/>
    </source>
</evidence>
<keyword evidence="3" id="KW-1185">Reference proteome</keyword>
<dbReference type="Proteomes" id="UP000238034">
    <property type="component" value="Unassembled WGS sequence"/>
</dbReference>